<feature type="transmembrane region" description="Helical" evidence="9">
    <location>
        <begin position="190"/>
        <end position="209"/>
    </location>
</feature>
<keyword evidence="4" id="KW-0288">FMN</keyword>
<gene>
    <name evidence="10" type="ORF">G4Z02_01465</name>
</gene>
<dbReference type="InterPro" id="IPR004338">
    <property type="entry name" value="NqrB/RnfD"/>
</dbReference>
<evidence type="ECO:0000256" key="4">
    <source>
        <dbReference type="ARBA" id="ARBA00022643"/>
    </source>
</evidence>
<feature type="transmembrane region" description="Helical" evidence="9">
    <location>
        <begin position="276"/>
        <end position="294"/>
    </location>
</feature>
<keyword evidence="3" id="KW-0285">Flavoprotein</keyword>
<dbReference type="EMBL" id="CP048914">
    <property type="protein sequence ID" value="QMS84466.1"/>
    <property type="molecule type" value="Genomic_DNA"/>
</dbReference>
<evidence type="ECO:0000256" key="1">
    <source>
        <dbReference type="ARBA" id="ARBA00022448"/>
    </source>
</evidence>
<feature type="transmembrane region" description="Helical" evidence="9">
    <location>
        <begin position="100"/>
        <end position="125"/>
    </location>
</feature>
<feature type="transmembrane region" description="Helical" evidence="9">
    <location>
        <begin position="21"/>
        <end position="46"/>
    </location>
</feature>
<dbReference type="Pfam" id="PF03116">
    <property type="entry name" value="NQR2_RnfD_RnfE"/>
    <property type="match status" value="1"/>
</dbReference>
<feature type="transmembrane region" description="Helical" evidence="9">
    <location>
        <begin position="300"/>
        <end position="319"/>
    </location>
</feature>
<dbReference type="PANTHER" id="PTHR30578:SF0">
    <property type="entry name" value="ION-TRANSLOCATING OXIDOREDUCTASE COMPLEX SUBUNIT D"/>
    <property type="match status" value="1"/>
</dbReference>
<dbReference type="Proteomes" id="UP000514720">
    <property type="component" value="Chromosome"/>
</dbReference>
<keyword evidence="7 9" id="KW-1133">Transmembrane helix</keyword>
<evidence type="ECO:0000313" key="11">
    <source>
        <dbReference type="Proteomes" id="UP000514720"/>
    </source>
</evidence>
<name>A0A7L7KQG9_9MOLU</name>
<reference evidence="10 11" key="1">
    <citation type="submission" date="2020-02" db="EMBL/GenBank/DDBJ databases">
        <authorList>
            <person name="Zheng R.K."/>
            <person name="Sun C.M."/>
        </authorList>
    </citation>
    <scope>NUCLEOTIDE SEQUENCE [LARGE SCALE GENOMIC DNA]</scope>
    <source>
        <strain evidence="11">zrk13</strain>
    </source>
</reference>
<keyword evidence="6" id="KW-1278">Translocase</keyword>
<evidence type="ECO:0000256" key="7">
    <source>
        <dbReference type="ARBA" id="ARBA00022989"/>
    </source>
</evidence>
<feature type="transmembrane region" description="Helical" evidence="9">
    <location>
        <begin position="58"/>
        <end position="79"/>
    </location>
</feature>
<keyword evidence="11" id="KW-1185">Reference proteome</keyword>
<accession>A0A7L7KQG9</accession>
<evidence type="ECO:0000256" key="2">
    <source>
        <dbReference type="ARBA" id="ARBA00022553"/>
    </source>
</evidence>
<keyword evidence="8 9" id="KW-0472">Membrane</keyword>
<proteinExistence type="predicted"/>
<dbReference type="KEGG" id="xcl:G4Z02_01465"/>
<organism evidence="10 11">
    <name type="scientific">Candidatus Xianfuyuplasma coldseepsis</name>
    <dbReference type="NCBI Taxonomy" id="2782163"/>
    <lineage>
        <taxon>Bacteria</taxon>
        <taxon>Bacillati</taxon>
        <taxon>Mycoplasmatota</taxon>
        <taxon>Mollicutes</taxon>
        <taxon>Candidatus Izemoplasmatales</taxon>
        <taxon>Candidatus Izemoplasmataceae</taxon>
        <taxon>Candidatus Xianfuyuplasma</taxon>
    </lineage>
</organism>
<evidence type="ECO:0000256" key="6">
    <source>
        <dbReference type="ARBA" id="ARBA00022967"/>
    </source>
</evidence>
<evidence type="ECO:0000313" key="10">
    <source>
        <dbReference type="EMBL" id="QMS84466.1"/>
    </source>
</evidence>
<keyword evidence="1" id="KW-0813">Transport</keyword>
<evidence type="ECO:0000256" key="5">
    <source>
        <dbReference type="ARBA" id="ARBA00022692"/>
    </source>
</evidence>
<feature type="transmembrane region" description="Helical" evidence="9">
    <location>
        <begin position="331"/>
        <end position="348"/>
    </location>
</feature>
<dbReference type="RefSeq" id="WP_258878079.1">
    <property type="nucleotide sequence ID" value="NZ_CP048914.1"/>
</dbReference>
<keyword evidence="5 9" id="KW-0812">Transmembrane</keyword>
<dbReference type="AlphaFoldDB" id="A0A7L7KQG9"/>
<keyword evidence="2" id="KW-0597">Phosphoprotein</keyword>
<sequence>MNFTMKKPPIKNNQQRSYKRSLNLHISLLIVSVIAIITRAFIPVAAETSWAPDQLFKTFLMLVVGALVSVIIELLYALGEGSANDFSEYKRWIDPINSGLLIALLLPTSTPIYVLILAVFVGVYIGKLVFGGYGYYIFNPALVGVLFANISFGDFLSIGNTPLVQLKSVLVESASVNFNMVDLMLGHYEAYAIGSTSIILLTLLLIYLVVTKVIDWRISVTFIGTVSVISLIVGYINFGAGAVNFTLINLMTGLTMFGAVFLVAESVSSPTSREAKLVYAVVVAIMTMLVRVVGSSIEGVVFAVLLGNMITPFINRTVVRSDKQALIKTGISLAVVVLVVGAVLGFIVQSRLIEAFNAFIGGVL</sequence>
<dbReference type="GO" id="GO:0055085">
    <property type="term" value="P:transmembrane transport"/>
    <property type="evidence" value="ECO:0007669"/>
    <property type="project" value="InterPro"/>
</dbReference>
<evidence type="ECO:0000256" key="9">
    <source>
        <dbReference type="SAM" id="Phobius"/>
    </source>
</evidence>
<evidence type="ECO:0000256" key="3">
    <source>
        <dbReference type="ARBA" id="ARBA00022630"/>
    </source>
</evidence>
<dbReference type="PANTHER" id="PTHR30578">
    <property type="entry name" value="ELECTRON TRANSPORT COMPLEX PROTEIN RNFD"/>
    <property type="match status" value="1"/>
</dbReference>
<feature type="transmembrane region" description="Helical" evidence="9">
    <location>
        <begin position="216"/>
        <end position="236"/>
    </location>
</feature>
<dbReference type="GO" id="GO:0005886">
    <property type="term" value="C:plasma membrane"/>
    <property type="evidence" value="ECO:0007669"/>
    <property type="project" value="TreeGrafter"/>
</dbReference>
<evidence type="ECO:0000256" key="8">
    <source>
        <dbReference type="ARBA" id="ARBA00023136"/>
    </source>
</evidence>
<feature type="transmembrane region" description="Helical" evidence="9">
    <location>
        <begin position="242"/>
        <end position="264"/>
    </location>
</feature>
<protein>
    <submittedName>
        <fullName evidence="10">RnfABCDGE type electron transport complex subunit D</fullName>
    </submittedName>
</protein>